<dbReference type="Proteomes" id="UP001432322">
    <property type="component" value="Unassembled WGS sequence"/>
</dbReference>
<dbReference type="GO" id="GO:0004674">
    <property type="term" value="F:protein serine/threonine kinase activity"/>
    <property type="evidence" value="ECO:0007669"/>
    <property type="project" value="UniProtKB-KW"/>
</dbReference>
<feature type="domain" description="Protein kinase" evidence="6">
    <location>
        <begin position="27"/>
        <end position="327"/>
    </location>
</feature>
<dbReference type="SUPFAM" id="SSF56112">
    <property type="entry name" value="Protein kinase-like (PK-like)"/>
    <property type="match status" value="1"/>
</dbReference>
<sequence length="368" mass="42401">LQALTEIALGFGNIFHFPTHLVNVYDVRSPVRLHTGITGSSIIIPSKIPNVPHVVVKKFFDFSNVNLARLCHRELTILNKMKHENIVRFLIAYTDDTDEENVRTLYHITEYCGKSLRQVINDEDKIKMNDVKYIVTQMLRACKYLNSASVIYRDLKPDNIFCDDKGKLKLFDFGLARVIDRDANMTNQIGEFAYRPIETEPSWSSNYDEKVDMWSVGAILCELLTGEAVFGGDGKYLVQVPMMMCGPIEDDVLAMIGNDKMRQMLREKSKSVKRIDFVKYLLDEGRSWLKQEIASNNEYLRSFIDGTLQFDPDLRMTVDEALAHPFLAEFYDQSRNDCAGFQVEPEQLLPADEVQALEECKRRIWNEI</sequence>
<dbReference type="Pfam" id="PF00069">
    <property type="entry name" value="Pkinase"/>
    <property type="match status" value="1"/>
</dbReference>
<evidence type="ECO:0000256" key="4">
    <source>
        <dbReference type="ARBA" id="ARBA00022777"/>
    </source>
</evidence>
<proteinExistence type="predicted"/>
<protein>
    <recommendedName>
        <fullName evidence="6">Protein kinase domain-containing protein</fullName>
    </recommendedName>
</protein>
<dbReference type="SMART" id="SM00220">
    <property type="entry name" value="S_TKc"/>
    <property type="match status" value="1"/>
</dbReference>
<keyword evidence="2" id="KW-0808">Transferase</keyword>
<evidence type="ECO:0000256" key="5">
    <source>
        <dbReference type="ARBA" id="ARBA00022840"/>
    </source>
</evidence>
<dbReference type="GO" id="GO:0005524">
    <property type="term" value="F:ATP binding"/>
    <property type="evidence" value="ECO:0007669"/>
    <property type="project" value="UniProtKB-KW"/>
</dbReference>
<feature type="non-terminal residue" evidence="7">
    <location>
        <position position="1"/>
    </location>
</feature>
<comment type="caution">
    <text evidence="7">The sequence shown here is derived from an EMBL/GenBank/DDBJ whole genome shotgun (WGS) entry which is preliminary data.</text>
</comment>
<reference evidence="7" key="1">
    <citation type="submission" date="2023-10" db="EMBL/GenBank/DDBJ databases">
        <title>Genome assembly of Pristionchus species.</title>
        <authorList>
            <person name="Yoshida K."/>
            <person name="Sommer R.J."/>
        </authorList>
    </citation>
    <scope>NUCLEOTIDE SEQUENCE</scope>
    <source>
        <strain evidence="7">RS5133</strain>
    </source>
</reference>
<evidence type="ECO:0000313" key="8">
    <source>
        <dbReference type="Proteomes" id="UP001432322"/>
    </source>
</evidence>
<dbReference type="Gene3D" id="1.10.510.10">
    <property type="entry name" value="Transferase(Phosphotransferase) domain 1"/>
    <property type="match status" value="1"/>
</dbReference>
<dbReference type="InterPro" id="IPR008271">
    <property type="entry name" value="Ser/Thr_kinase_AS"/>
</dbReference>
<dbReference type="AlphaFoldDB" id="A0AAV5VSZ9"/>
<accession>A0AAV5VSZ9</accession>
<evidence type="ECO:0000256" key="2">
    <source>
        <dbReference type="ARBA" id="ARBA00022679"/>
    </source>
</evidence>
<dbReference type="PROSITE" id="PS50011">
    <property type="entry name" value="PROTEIN_KINASE_DOM"/>
    <property type="match status" value="1"/>
</dbReference>
<evidence type="ECO:0000256" key="3">
    <source>
        <dbReference type="ARBA" id="ARBA00022741"/>
    </source>
</evidence>
<dbReference type="InterPro" id="IPR011009">
    <property type="entry name" value="Kinase-like_dom_sf"/>
</dbReference>
<dbReference type="EMBL" id="BTSY01000004">
    <property type="protein sequence ID" value="GMT22786.1"/>
    <property type="molecule type" value="Genomic_DNA"/>
</dbReference>
<keyword evidence="8" id="KW-1185">Reference proteome</keyword>
<dbReference type="FunFam" id="1.10.510.10:FF:000624">
    <property type="entry name" value="Mitogen-activated protein kinase"/>
    <property type="match status" value="1"/>
</dbReference>
<gene>
    <name evidence="7" type="ORF">PFISCL1PPCAC_14083</name>
</gene>
<evidence type="ECO:0000313" key="7">
    <source>
        <dbReference type="EMBL" id="GMT22786.1"/>
    </source>
</evidence>
<dbReference type="PROSITE" id="PS00108">
    <property type="entry name" value="PROTEIN_KINASE_ST"/>
    <property type="match status" value="1"/>
</dbReference>
<evidence type="ECO:0000259" key="6">
    <source>
        <dbReference type="PROSITE" id="PS50011"/>
    </source>
</evidence>
<keyword evidence="1" id="KW-0723">Serine/threonine-protein kinase</keyword>
<keyword evidence="4" id="KW-0418">Kinase</keyword>
<dbReference type="PANTHER" id="PTHR24055">
    <property type="entry name" value="MITOGEN-ACTIVATED PROTEIN KINASE"/>
    <property type="match status" value="1"/>
</dbReference>
<dbReference type="InterPro" id="IPR050117">
    <property type="entry name" value="MAPK"/>
</dbReference>
<dbReference type="InterPro" id="IPR000719">
    <property type="entry name" value="Prot_kinase_dom"/>
</dbReference>
<keyword evidence="5" id="KW-0067">ATP-binding</keyword>
<dbReference type="Gene3D" id="3.30.200.20">
    <property type="entry name" value="Phosphorylase Kinase, domain 1"/>
    <property type="match status" value="1"/>
</dbReference>
<organism evidence="7 8">
    <name type="scientific">Pristionchus fissidentatus</name>
    <dbReference type="NCBI Taxonomy" id="1538716"/>
    <lineage>
        <taxon>Eukaryota</taxon>
        <taxon>Metazoa</taxon>
        <taxon>Ecdysozoa</taxon>
        <taxon>Nematoda</taxon>
        <taxon>Chromadorea</taxon>
        <taxon>Rhabditida</taxon>
        <taxon>Rhabditina</taxon>
        <taxon>Diplogasteromorpha</taxon>
        <taxon>Diplogasteroidea</taxon>
        <taxon>Neodiplogasteridae</taxon>
        <taxon>Pristionchus</taxon>
    </lineage>
</organism>
<name>A0AAV5VSZ9_9BILA</name>
<evidence type="ECO:0000256" key="1">
    <source>
        <dbReference type="ARBA" id="ARBA00022527"/>
    </source>
</evidence>
<keyword evidence="3" id="KW-0547">Nucleotide-binding</keyword>